<evidence type="ECO:0008006" key="4">
    <source>
        <dbReference type="Google" id="ProtNLM"/>
    </source>
</evidence>
<dbReference type="EMBL" id="KI517464">
    <property type="protein sequence ID" value="ESQ43131.1"/>
    <property type="molecule type" value="Genomic_DNA"/>
</dbReference>
<keyword evidence="3" id="KW-1185">Reference proteome</keyword>
<sequence length="66" mass="7528">MVPTLSSLFLLFFSFFFRKSKREKHQSSKMSDTNHESSSFNALNIDVTESILSLLPIPSLVRFSSV</sequence>
<accession>V4NB71</accession>
<name>V4NB71_EUTSA</name>
<proteinExistence type="predicted"/>
<gene>
    <name evidence="2" type="ORF">EUTSA_v10016113mg</name>
</gene>
<evidence type="ECO:0000256" key="1">
    <source>
        <dbReference type="SAM" id="SignalP"/>
    </source>
</evidence>
<protein>
    <recommendedName>
        <fullName evidence="4">F-box domain-containing protein</fullName>
    </recommendedName>
</protein>
<dbReference type="Proteomes" id="UP000030689">
    <property type="component" value="Unassembled WGS sequence"/>
</dbReference>
<feature type="signal peptide" evidence="1">
    <location>
        <begin position="1"/>
        <end position="22"/>
    </location>
</feature>
<reference evidence="2 3" key="1">
    <citation type="journal article" date="2013" name="Front. Plant Sci.">
        <title>The Reference Genome of the Halophytic Plant Eutrema salsugineum.</title>
        <authorList>
            <person name="Yang R."/>
            <person name="Jarvis D.E."/>
            <person name="Chen H."/>
            <person name="Beilstein M.A."/>
            <person name="Grimwood J."/>
            <person name="Jenkins J."/>
            <person name="Shu S."/>
            <person name="Prochnik S."/>
            <person name="Xin M."/>
            <person name="Ma C."/>
            <person name="Schmutz J."/>
            <person name="Wing R.A."/>
            <person name="Mitchell-Olds T."/>
            <person name="Schumaker K.S."/>
            <person name="Wang X."/>
        </authorList>
    </citation>
    <scope>NUCLEOTIDE SEQUENCE [LARGE SCALE GENOMIC DNA]</scope>
</reference>
<keyword evidence="1" id="KW-0732">Signal</keyword>
<evidence type="ECO:0000313" key="3">
    <source>
        <dbReference type="Proteomes" id="UP000030689"/>
    </source>
</evidence>
<organism evidence="2 3">
    <name type="scientific">Eutrema salsugineum</name>
    <name type="common">Saltwater cress</name>
    <name type="synonym">Sisymbrium salsugineum</name>
    <dbReference type="NCBI Taxonomy" id="72664"/>
    <lineage>
        <taxon>Eukaryota</taxon>
        <taxon>Viridiplantae</taxon>
        <taxon>Streptophyta</taxon>
        <taxon>Embryophyta</taxon>
        <taxon>Tracheophyta</taxon>
        <taxon>Spermatophyta</taxon>
        <taxon>Magnoliopsida</taxon>
        <taxon>eudicotyledons</taxon>
        <taxon>Gunneridae</taxon>
        <taxon>Pentapetalae</taxon>
        <taxon>rosids</taxon>
        <taxon>malvids</taxon>
        <taxon>Brassicales</taxon>
        <taxon>Brassicaceae</taxon>
        <taxon>Eutremeae</taxon>
        <taxon>Eutrema</taxon>
    </lineage>
</organism>
<dbReference type="KEGG" id="eus:EUTSA_v10016113mg"/>
<dbReference type="Gramene" id="ESQ43131">
    <property type="protein sequence ID" value="ESQ43131"/>
    <property type="gene ID" value="EUTSA_v10016113mg"/>
</dbReference>
<evidence type="ECO:0000313" key="2">
    <source>
        <dbReference type="EMBL" id="ESQ43131.1"/>
    </source>
</evidence>
<dbReference type="AlphaFoldDB" id="V4NB71"/>
<feature type="chain" id="PRO_5004723364" description="F-box domain-containing protein" evidence="1">
    <location>
        <begin position="23"/>
        <end position="66"/>
    </location>
</feature>